<feature type="region of interest" description="Disordered" evidence="1">
    <location>
        <begin position="20"/>
        <end position="56"/>
    </location>
</feature>
<dbReference type="EnsemblFungi" id="PTTG_00093-t43_1">
    <property type="protein sequence ID" value="PTTG_00093-t43_1-p1"/>
    <property type="gene ID" value="PTTG_00093"/>
</dbReference>
<reference evidence="3 4" key="3">
    <citation type="journal article" date="2017" name="G3 (Bethesda)">
        <title>Comparative analysis highlights variable genome content of wheat rusts and divergence of the mating loci.</title>
        <authorList>
            <person name="Cuomo C.A."/>
            <person name="Bakkeren G."/>
            <person name="Khalil H.B."/>
            <person name="Panwar V."/>
            <person name="Joly D."/>
            <person name="Linning R."/>
            <person name="Sakthikumar S."/>
            <person name="Song X."/>
            <person name="Adiconis X."/>
            <person name="Fan L."/>
            <person name="Goldberg J.M."/>
            <person name="Levin J.Z."/>
            <person name="Young S."/>
            <person name="Zeng Q."/>
            <person name="Anikster Y."/>
            <person name="Bruce M."/>
            <person name="Wang M."/>
            <person name="Yin C."/>
            <person name="McCallum B."/>
            <person name="Szabo L.J."/>
            <person name="Hulbert S."/>
            <person name="Chen X."/>
            <person name="Fellers J.P."/>
        </authorList>
    </citation>
    <scope>NUCLEOTIDE SEQUENCE</scope>
    <source>
        <strain evidence="3">isolate 1-1 / race 1 (BBBD)</strain>
        <strain evidence="4">Isolate 1-1 / race 1 (BBBD)</strain>
    </source>
</reference>
<evidence type="ECO:0000313" key="2">
    <source>
        <dbReference type="EMBL" id="OAV97000.1"/>
    </source>
</evidence>
<name>A0A0C4EH77_PUCT1</name>
<dbReference type="AlphaFoldDB" id="A0A0C4EH77"/>
<reference evidence="2" key="2">
    <citation type="submission" date="2016-05" db="EMBL/GenBank/DDBJ databases">
        <title>Comparative analysis highlights variable genome content of wheat rusts and divergence of the mating loci.</title>
        <authorList>
            <person name="Cuomo C.A."/>
            <person name="Bakkeren G."/>
            <person name="Szabo L."/>
            <person name="Khalil H."/>
            <person name="Joly D."/>
            <person name="Goldberg J."/>
            <person name="Young S."/>
            <person name="Zeng Q."/>
            <person name="Fellers J."/>
        </authorList>
    </citation>
    <scope>NUCLEOTIDE SEQUENCE [LARGE SCALE GENOMIC DNA]</scope>
    <source>
        <strain evidence="2">1-1 BBBD Race 1</strain>
    </source>
</reference>
<gene>
    <name evidence="2" type="ORF">PTTG_00093</name>
</gene>
<dbReference type="Proteomes" id="UP000005240">
    <property type="component" value="Unassembled WGS sequence"/>
</dbReference>
<keyword evidence="4" id="KW-1185">Reference proteome</keyword>
<organism evidence="2">
    <name type="scientific">Puccinia triticina (isolate 1-1 / race 1 (BBBD))</name>
    <name type="common">Brown leaf rust fungus</name>
    <dbReference type="NCBI Taxonomy" id="630390"/>
    <lineage>
        <taxon>Eukaryota</taxon>
        <taxon>Fungi</taxon>
        <taxon>Dikarya</taxon>
        <taxon>Basidiomycota</taxon>
        <taxon>Pucciniomycotina</taxon>
        <taxon>Pucciniomycetes</taxon>
        <taxon>Pucciniales</taxon>
        <taxon>Pucciniaceae</taxon>
        <taxon>Puccinia</taxon>
    </lineage>
</organism>
<reference evidence="2" key="1">
    <citation type="submission" date="2009-11" db="EMBL/GenBank/DDBJ databases">
        <authorList>
            <consortium name="The Broad Institute Genome Sequencing Platform"/>
            <person name="Ward D."/>
            <person name="Feldgarden M."/>
            <person name="Earl A."/>
            <person name="Young S.K."/>
            <person name="Zeng Q."/>
            <person name="Koehrsen M."/>
            <person name="Alvarado L."/>
            <person name="Berlin A."/>
            <person name="Bochicchio J."/>
            <person name="Borenstein D."/>
            <person name="Chapman S.B."/>
            <person name="Chen Z."/>
            <person name="Engels R."/>
            <person name="Freedman E."/>
            <person name="Gellesch M."/>
            <person name="Goldberg J."/>
            <person name="Griggs A."/>
            <person name="Gujja S."/>
            <person name="Heilman E."/>
            <person name="Heiman D."/>
            <person name="Hepburn T."/>
            <person name="Howarth C."/>
            <person name="Jen D."/>
            <person name="Larson L."/>
            <person name="Lewis B."/>
            <person name="Mehta T."/>
            <person name="Park D."/>
            <person name="Pearson M."/>
            <person name="Roberts A."/>
            <person name="Saif S."/>
            <person name="Shea T."/>
            <person name="Shenoy N."/>
            <person name="Sisk P."/>
            <person name="Stolte C."/>
            <person name="Sykes S."/>
            <person name="Thomson T."/>
            <person name="Walk T."/>
            <person name="White J."/>
            <person name="Yandava C."/>
            <person name="Izard J."/>
            <person name="Baranova O.V."/>
            <person name="Blanton J.M."/>
            <person name="Tanner A.C."/>
            <person name="Dewhirst F.E."/>
            <person name="Haas B."/>
            <person name="Nusbaum C."/>
            <person name="Birren B."/>
        </authorList>
    </citation>
    <scope>NUCLEOTIDE SEQUENCE [LARGE SCALE GENOMIC DNA]</scope>
    <source>
        <strain evidence="2">1-1 BBBD Race 1</strain>
    </source>
</reference>
<dbReference type="EMBL" id="ADAS02000016">
    <property type="protein sequence ID" value="OAV97000.1"/>
    <property type="molecule type" value="Genomic_DNA"/>
</dbReference>
<evidence type="ECO:0000313" key="3">
    <source>
        <dbReference type="EnsemblFungi" id="PTTG_00093-t43_1-p1"/>
    </source>
</evidence>
<accession>A0A0C4EH77</accession>
<evidence type="ECO:0000313" key="4">
    <source>
        <dbReference type="Proteomes" id="UP000005240"/>
    </source>
</evidence>
<dbReference type="VEuPathDB" id="FungiDB:PTTG_00093"/>
<evidence type="ECO:0000256" key="1">
    <source>
        <dbReference type="SAM" id="MobiDB-lite"/>
    </source>
</evidence>
<protein>
    <submittedName>
        <fullName evidence="2 3">Uncharacterized protein</fullName>
    </submittedName>
</protein>
<proteinExistence type="predicted"/>
<reference evidence="3" key="4">
    <citation type="submission" date="2025-05" db="UniProtKB">
        <authorList>
            <consortium name="EnsemblFungi"/>
        </authorList>
    </citation>
    <scope>IDENTIFICATION</scope>
    <source>
        <strain evidence="3">isolate 1-1 / race 1 (BBBD)</strain>
    </source>
</reference>
<sequence>MFVWGLPACLGWKTNSVSSNWNTIGHGPTSTQTSKSEIDPEYPHQGSASDGGDSSVHGTAQELTIYTCYDFGLWLDKTGFLCGDCSGGDSGGGGGDSGGGGGGGS</sequence>
<feature type="compositionally biased region" description="Polar residues" evidence="1">
    <location>
        <begin position="20"/>
        <end position="35"/>
    </location>
</feature>